<evidence type="ECO:0000313" key="1">
    <source>
        <dbReference type="EMBL" id="OAD55427.1"/>
    </source>
</evidence>
<reference evidence="1 2" key="1">
    <citation type="submission" date="2015-07" db="EMBL/GenBank/DDBJ databases">
        <title>The genome of Eufriesea mexicana.</title>
        <authorList>
            <person name="Pan H."/>
            <person name="Kapheim K."/>
        </authorList>
    </citation>
    <scope>NUCLEOTIDE SEQUENCE [LARGE SCALE GENOMIC DNA]</scope>
    <source>
        <strain evidence="1">0111107269</strain>
        <tissue evidence="1">Whole body</tissue>
    </source>
</reference>
<accession>A0A310SE32</accession>
<protein>
    <submittedName>
        <fullName evidence="1">Uncharacterized protein</fullName>
    </submittedName>
</protein>
<evidence type="ECO:0000313" key="2">
    <source>
        <dbReference type="Proteomes" id="UP000250275"/>
    </source>
</evidence>
<gene>
    <name evidence="1" type="ORF">WN48_04808</name>
</gene>
<dbReference type="Proteomes" id="UP000250275">
    <property type="component" value="Unassembled WGS sequence"/>
</dbReference>
<name>A0A310SE32_9HYME</name>
<sequence>MQCDAYRSVAMCEITQITHTTDPRTPTYALPPPTEAFFLASSNIPADKEYRGGGASVDAEYCEWKLPASPSRSTTDALRRGHAVSYLRAVLHLRSRRGLKLAGILEINLFVRGMSHGRAFVQQLPVLRGFLPSLRFGFAFEVNEEEDGNISTFLQRSHYASWMVEIRDRGRQPRNLLARFRCGNESRDGHLWRDRRDRICRLCHREDYLMRRMNSWQKVREEREKCLGEILGEGGKGLAELERVIEKRDRNQREDKAVDKGYEIYSALEQEAKSLQIIDGCIESTPEGVENRGFLREATHGGQQERYPSRVAVPRVPWRQWESSWERTAVETVLRGFERHWVERSSMVSVSIHGYRSWESLLWGHKWDRPYQRGPLCPPERRSIWNPGHESLCPPRSGLPIHASRSNAQNLRTTVIDTRNRAIIESEESETGLGKGCCSYECRSDRVSFETKHSAELHRKPGQNPISQA</sequence>
<organism evidence="1 2">
    <name type="scientific">Eufriesea mexicana</name>
    <dbReference type="NCBI Taxonomy" id="516756"/>
    <lineage>
        <taxon>Eukaryota</taxon>
        <taxon>Metazoa</taxon>
        <taxon>Ecdysozoa</taxon>
        <taxon>Arthropoda</taxon>
        <taxon>Hexapoda</taxon>
        <taxon>Insecta</taxon>
        <taxon>Pterygota</taxon>
        <taxon>Neoptera</taxon>
        <taxon>Endopterygota</taxon>
        <taxon>Hymenoptera</taxon>
        <taxon>Apocrita</taxon>
        <taxon>Aculeata</taxon>
        <taxon>Apoidea</taxon>
        <taxon>Anthophila</taxon>
        <taxon>Apidae</taxon>
        <taxon>Eufriesea</taxon>
    </lineage>
</organism>
<dbReference type="EMBL" id="KQ762833">
    <property type="protein sequence ID" value="OAD55427.1"/>
    <property type="molecule type" value="Genomic_DNA"/>
</dbReference>
<dbReference type="AlphaFoldDB" id="A0A310SE32"/>
<keyword evidence="2" id="KW-1185">Reference proteome</keyword>
<proteinExistence type="predicted"/>